<feature type="transmembrane region" description="Helical" evidence="2">
    <location>
        <begin position="64"/>
        <end position="81"/>
    </location>
</feature>
<gene>
    <name evidence="4" type="ORF">HBH39_18315</name>
</gene>
<feature type="domain" description="TraG N-terminal Proteobacteria" evidence="3">
    <location>
        <begin position="5"/>
        <end position="464"/>
    </location>
</feature>
<dbReference type="EMBL" id="CP050314">
    <property type="protein sequence ID" value="QIR16427.1"/>
    <property type="molecule type" value="Genomic_DNA"/>
</dbReference>
<feature type="compositionally biased region" description="Basic and acidic residues" evidence="1">
    <location>
        <begin position="1618"/>
        <end position="1641"/>
    </location>
</feature>
<dbReference type="Proteomes" id="UP000502608">
    <property type="component" value="Plasmid pPN3F2_1"/>
</dbReference>
<name>A0A6G9QQW0_9GAMM</name>
<keyword evidence="2" id="KW-0812">Transmembrane</keyword>
<dbReference type="RefSeq" id="WP_167680258.1">
    <property type="nucleotide sequence ID" value="NZ_CP050314.1"/>
</dbReference>
<keyword evidence="5" id="KW-1185">Reference proteome</keyword>
<dbReference type="KEGG" id="saes:HBH39_18315"/>
<feature type="compositionally biased region" description="Basic and acidic residues" evidence="1">
    <location>
        <begin position="910"/>
        <end position="930"/>
    </location>
</feature>
<feature type="compositionally biased region" description="Polar residues" evidence="1">
    <location>
        <begin position="1335"/>
        <end position="1345"/>
    </location>
</feature>
<feature type="compositionally biased region" description="Polar residues" evidence="1">
    <location>
        <begin position="1376"/>
        <end position="1389"/>
    </location>
</feature>
<reference evidence="4 5" key="1">
    <citation type="submission" date="2020-03" db="EMBL/GenBank/DDBJ databases">
        <title>Complete genome sequence of Shewanella sp.</title>
        <authorList>
            <person name="Kim Y.-S."/>
            <person name="Kim S.-J."/>
            <person name="Jung H.-K."/>
            <person name="Kim K.-H."/>
        </authorList>
    </citation>
    <scope>NUCLEOTIDE SEQUENCE [LARGE SCALE GENOMIC DNA]</scope>
    <source>
        <strain evidence="4 5">PN3F2</strain>
        <plasmid evidence="4 5">pPN3F2_1</plasmid>
    </source>
</reference>
<feature type="transmembrane region" description="Helical" evidence="2">
    <location>
        <begin position="101"/>
        <end position="118"/>
    </location>
</feature>
<evidence type="ECO:0000256" key="1">
    <source>
        <dbReference type="SAM" id="MobiDB-lite"/>
    </source>
</evidence>
<feature type="compositionally biased region" description="Polar residues" evidence="1">
    <location>
        <begin position="1294"/>
        <end position="1307"/>
    </location>
</feature>
<feature type="compositionally biased region" description="Polar residues" evidence="1">
    <location>
        <begin position="1463"/>
        <end position="1476"/>
    </location>
</feature>
<feature type="compositionally biased region" description="Polar residues" evidence="1">
    <location>
        <begin position="1670"/>
        <end position="1701"/>
    </location>
</feature>
<keyword evidence="4" id="KW-0614">Plasmid</keyword>
<organism evidence="4 5">
    <name type="scientific">Shewanella aestuarii</name>
    <dbReference type="NCBI Taxonomy" id="1028752"/>
    <lineage>
        <taxon>Bacteria</taxon>
        <taxon>Pseudomonadati</taxon>
        <taxon>Pseudomonadota</taxon>
        <taxon>Gammaproteobacteria</taxon>
        <taxon>Alteromonadales</taxon>
        <taxon>Shewanellaceae</taxon>
        <taxon>Shewanella</taxon>
    </lineage>
</organism>
<feature type="transmembrane region" description="Helical" evidence="2">
    <location>
        <begin position="346"/>
        <end position="364"/>
    </location>
</feature>
<accession>A0A6G9QQW0</accession>
<feature type="transmembrane region" description="Helical" evidence="2">
    <location>
        <begin position="376"/>
        <end position="396"/>
    </location>
</feature>
<feature type="compositionally biased region" description="Basic and acidic residues" evidence="1">
    <location>
        <begin position="1569"/>
        <end position="1590"/>
    </location>
</feature>
<evidence type="ECO:0000313" key="5">
    <source>
        <dbReference type="Proteomes" id="UP000502608"/>
    </source>
</evidence>
<feature type="region of interest" description="Disordered" evidence="1">
    <location>
        <begin position="1277"/>
        <end position="1767"/>
    </location>
</feature>
<feature type="compositionally biased region" description="Polar residues" evidence="1">
    <location>
        <begin position="1647"/>
        <end position="1660"/>
    </location>
</feature>
<evidence type="ECO:0000259" key="3">
    <source>
        <dbReference type="Pfam" id="PF07916"/>
    </source>
</evidence>
<feature type="compositionally biased region" description="Polar residues" evidence="1">
    <location>
        <begin position="1728"/>
        <end position="1760"/>
    </location>
</feature>
<dbReference type="Pfam" id="PF07916">
    <property type="entry name" value="TraG_N"/>
    <property type="match status" value="1"/>
</dbReference>
<protein>
    <recommendedName>
        <fullName evidence="3">TraG N-terminal Proteobacteria domain-containing protein</fullName>
    </recommendedName>
</protein>
<feature type="compositionally biased region" description="Polar residues" evidence="1">
    <location>
        <begin position="1596"/>
        <end position="1609"/>
    </location>
</feature>
<feature type="compositionally biased region" description="Basic and acidic residues" evidence="1">
    <location>
        <begin position="1313"/>
        <end position="1329"/>
    </location>
</feature>
<feature type="transmembrane region" description="Helical" evidence="2">
    <location>
        <begin position="31"/>
        <end position="52"/>
    </location>
</feature>
<feature type="region of interest" description="Disordered" evidence="1">
    <location>
        <begin position="903"/>
        <end position="930"/>
    </location>
</feature>
<feature type="compositionally biased region" description="Polar residues" evidence="1">
    <location>
        <begin position="1708"/>
        <end position="1717"/>
    </location>
</feature>
<feature type="compositionally biased region" description="Basic and acidic residues" evidence="1">
    <location>
        <begin position="1395"/>
        <end position="1416"/>
    </location>
</feature>
<feature type="compositionally biased region" description="Polar residues" evidence="1">
    <location>
        <begin position="1550"/>
        <end position="1563"/>
    </location>
</feature>
<feature type="transmembrane region" description="Helical" evidence="2">
    <location>
        <begin position="430"/>
        <end position="450"/>
    </location>
</feature>
<evidence type="ECO:0000256" key="2">
    <source>
        <dbReference type="SAM" id="Phobius"/>
    </source>
</evidence>
<keyword evidence="2" id="KW-0472">Membrane</keyword>
<dbReference type="InterPro" id="IPR012931">
    <property type="entry name" value="TraG_N_Proteobacteria"/>
</dbReference>
<feature type="compositionally biased region" description="Basic and acidic residues" evidence="1">
    <location>
        <begin position="1482"/>
        <end position="1508"/>
    </location>
</feature>
<feature type="compositionally biased region" description="Polar residues" evidence="1">
    <location>
        <begin position="1514"/>
        <end position="1524"/>
    </location>
</feature>
<geneLocation type="plasmid" evidence="4 5">
    <name>pPN3F2_1</name>
</geneLocation>
<feature type="compositionally biased region" description="Polar residues" evidence="1">
    <location>
        <begin position="1422"/>
        <end position="1432"/>
    </location>
</feature>
<keyword evidence="2" id="KW-1133">Transmembrane helix</keyword>
<evidence type="ECO:0000313" key="4">
    <source>
        <dbReference type="EMBL" id="QIR16427.1"/>
    </source>
</evidence>
<sequence>MTGFEVYSMGNPEFLIEIFKGLSRMWSTNDIFVLFGIALLLGLMAGMFKWAIDQDKSPFPAKGFIISILVVVGLLGPQSLVDVTVISKRDNTYQNISNVPLLPALSGWMITGTITVVADQFAQAFSVVGVANTWTAFSPIQHFVGLGSVNYQPACVPIEGSEKTYNICKTLSRYLNDCYVSSTLLSPNKNEPLDVLAKASPKELIASIATSNKALDSTYFLSTNPAASDGIMASCIEVHTQLTNAVNSAHFNLALDKSSASQGLKLSEVDKFIAQQTPNGTIPEAESSLDLAKVMFLQSEFANYFNNSPYGNQVAKGMFDTVNQRHLANAQKKEYWMENAEIMQSFFEALCVFITPFIGVTLAFSGQGLLAVGQYFMVWVFVNLWAVMLVLVNGFMAMAMTGRFTENVAAGTSQFSLTSIDSQFTTANSYISMGGMLYTFIPAICIFVMYKGVHAMQGLASKSMADPSIKAERFAPDTGATVTNGQTAYGNQNSIYQNNTGEWNRGDTLAKTSATDYSVGSSTANSAGMAAQSLSTSAEQVANSRKSAVNEMFSQGNVGSYDYKNGESNQYTVGSKEAAVEAAAQAIQEATGMDISQARKVAASGTVSGEMGGALSFGYSNSNSDDSDGSNVKSSGLNAGFKLGAKAQAALGIDESASASEKKSLQESMDLAQRHSKEINASLANTKLASEGWSDTTSAAFQKSATEGAELARQEQALKQQSASLSAMQSRSSQVSASTQIGMSQLHSALGNQSIQDFLKSSDPGLWDKLQSQQYQLNDGKKGGIDDYLNEKTSDHLLSSNNTSVDGYAMAKGKALMNLLDQHDAIDLKAGNGGVDFDKERSDNQISQGIFQAMKDNGITGGAEGVDFYKQRGEQLDQMQNASQNINKVFDDSAKRLAQPNAEELATKSQKIESDSNQFRDDATKNTKNGMEDVARNNTDITSKANEVGMVIPQGVSENAADKINDAGRSVDGNSLAQTLHQSDNSILKPAADYFLKGSGGEAMGEYIINSVNSGNASNVDSVQDNYAKGMEKLNDIGAINTKVLDQGLRTDGPTQERFDAALAVISDQKFVDGLFTPEGNPTPVASQSFTDEQLSQIKAGNDWYKSYLNGNTKSDQIEQSLSRIEAGQNNNGNIASAYVDAQENRGKVASTVDTNSPADKTATALGMILDGKSALAVDQELGITGSGESFGRTYYDKGRFSDRAEHGADQQIEYNKLKDLGGKLESVMSPEQKQNYDDYLKHARETYKTEDYSTNSNQQNSPSVSTISMIAKEEEEEAVIPNSQVTKAEAGSVSGSDTPQTATPQAASGEVAKGEVAKGEVAKVETGKAEAGSVSGSETPSTAKSEAHVAEVASGEVASGETASGETAKAEAGSVSGSDTPQTATPQAASGEVAKGEVAKGDVAKGEVAKAETGKAEAGSVSGSETPSTAKSEAHVAEVASGEVASGETASGETAKAEAGSVSGSDTPQTATPQAASGEVAKGEVAKGDVAKGDVAKGEVAKPETGKAEAGSVSGSETPSTAKSEAHVAEVASGEVASGETAKAEAGSVSGSDTPQTATPQAASGEVAKGEVAKGDVAKGEVAKPETGKAEAGSVSGSDTPQTATPQAASGGVAKGEVAKGDVAKGDVAKGEVAKPETGKAEAGSVSGSDTPQTATPQAASGGVAKAETGNTETGSVRGSETPLTNDAGRNSVGTNNAGSNDVGANGKNSADSRNNISDEQKVTIKAQANENNGENTLATNEKASEMNQQNETRLTPSNFGFVGGR</sequence>
<proteinExistence type="predicted"/>